<comment type="caution">
    <text evidence="6">The sequence shown here is derived from an EMBL/GenBank/DDBJ whole genome shotgun (WGS) entry which is preliminary data.</text>
</comment>
<organism evidence="6 7">
    <name type="scientific">Allorhodopirellula heiligendammensis</name>
    <dbReference type="NCBI Taxonomy" id="2714739"/>
    <lineage>
        <taxon>Bacteria</taxon>
        <taxon>Pseudomonadati</taxon>
        <taxon>Planctomycetota</taxon>
        <taxon>Planctomycetia</taxon>
        <taxon>Pirellulales</taxon>
        <taxon>Pirellulaceae</taxon>
        <taxon>Allorhodopirellula</taxon>
    </lineage>
</organism>
<reference evidence="6 7" key="1">
    <citation type="journal article" date="2020" name="Antonie Van Leeuwenhoek">
        <title>Rhodopirellula heiligendammensis sp. nov., Rhodopirellula pilleata sp. nov., and Rhodopirellula solitaria sp. nov. isolated from natural or artificial marine surfaces in Northern Germany and California, USA, and emended description of the genus Rhodopirellula.</title>
        <authorList>
            <person name="Kallscheuer N."/>
            <person name="Wiegand S."/>
            <person name="Jogler M."/>
            <person name="Boedeker C."/>
            <person name="Peeters S.H."/>
            <person name="Rast P."/>
            <person name="Heuer A."/>
            <person name="Jetten M.S.M."/>
            <person name="Rohde M."/>
            <person name="Jogler C."/>
        </authorList>
    </citation>
    <scope>NUCLEOTIDE SEQUENCE [LARGE SCALE GENOMIC DNA]</scope>
    <source>
        <strain evidence="6 7">Poly21</strain>
    </source>
</reference>
<evidence type="ECO:0000313" key="7">
    <source>
        <dbReference type="Proteomes" id="UP000319908"/>
    </source>
</evidence>
<evidence type="ECO:0000256" key="4">
    <source>
        <dbReference type="RuleBase" id="RU362026"/>
    </source>
</evidence>
<dbReference type="Proteomes" id="UP000319908">
    <property type="component" value="Unassembled WGS sequence"/>
</dbReference>
<dbReference type="EMBL" id="SJPU01000001">
    <property type="protein sequence ID" value="TWU19560.1"/>
    <property type="molecule type" value="Genomic_DNA"/>
</dbReference>
<dbReference type="Gene3D" id="3.40.50.150">
    <property type="entry name" value="Vaccinia Virus protein VP39"/>
    <property type="match status" value="1"/>
</dbReference>
<evidence type="ECO:0000256" key="1">
    <source>
        <dbReference type="ARBA" id="ARBA00006594"/>
    </source>
</evidence>
<dbReference type="InterPro" id="IPR001091">
    <property type="entry name" value="RM_Methyltransferase"/>
</dbReference>
<dbReference type="InterPro" id="IPR002052">
    <property type="entry name" value="DNA_methylase_N6_adenine_CS"/>
</dbReference>
<dbReference type="AlphaFoldDB" id="A0A5C6C4M1"/>
<evidence type="ECO:0000256" key="2">
    <source>
        <dbReference type="ARBA" id="ARBA00022603"/>
    </source>
</evidence>
<evidence type="ECO:0000259" key="5">
    <source>
        <dbReference type="Pfam" id="PF01555"/>
    </source>
</evidence>
<keyword evidence="7" id="KW-1185">Reference proteome</keyword>
<dbReference type="PROSITE" id="PS00092">
    <property type="entry name" value="N6_MTASE"/>
    <property type="match status" value="1"/>
</dbReference>
<dbReference type="InterPro" id="IPR002941">
    <property type="entry name" value="DNA_methylase_N4/N6"/>
</dbReference>
<dbReference type="OrthoDB" id="9773571at2"/>
<feature type="domain" description="DNA methylase N-4/N-6" evidence="5">
    <location>
        <begin position="40"/>
        <end position="246"/>
    </location>
</feature>
<protein>
    <recommendedName>
        <fullName evidence="4">Methyltransferase</fullName>
        <ecNumber evidence="4">2.1.1.-</ecNumber>
    </recommendedName>
</protein>
<dbReference type="Pfam" id="PF01555">
    <property type="entry name" value="N6_N4_Mtase"/>
    <property type="match status" value="1"/>
</dbReference>
<evidence type="ECO:0000256" key="3">
    <source>
        <dbReference type="ARBA" id="ARBA00022679"/>
    </source>
</evidence>
<dbReference type="InterPro" id="IPR029063">
    <property type="entry name" value="SAM-dependent_MTases_sf"/>
</dbReference>
<proteinExistence type="inferred from homology"/>
<dbReference type="GO" id="GO:0003677">
    <property type="term" value="F:DNA binding"/>
    <property type="evidence" value="ECO:0007669"/>
    <property type="project" value="InterPro"/>
</dbReference>
<accession>A0A5C6C4M1</accession>
<keyword evidence="3 6" id="KW-0808">Transferase</keyword>
<gene>
    <name evidence="6" type="primary">yhdJ</name>
    <name evidence="6" type="ORF">Poly21_17340</name>
</gene>
<keyword evidence="2 6" id="KW-0489">Methyltransferase</keyword>
<dbReference type="GO" id="GO:0008170">
    <property type="term" value="F:N-methyltransferase activity"/>
    <property type="evidence" value="ECO:0007669"/>
    <property type="project" value="InterPro"/>
</dbReference>
<dbReference type="EC" id="2.1.1.-" evidence="4"/>
<comment type="similarity">
    <text evidence="1 4">Belongs to the N(4)/N(6)-methyltransferase family.</text>
</comment>
<name>A0A5C6C4M1_9BACT</name>
<sequence length="253" mass="27428">MICEACKRKQTAAVNGNGWKAYHGKSEHVLSDLADGSVGAVITDPPYGTGANGVTARTASTSTKYRTTGAAELPEFAGDSLLPEAWSAMMSKVWRECYRVCGEGAVVLAFCDWRAFHPMLTQITSVGFKSRGVVVWNKGRGARPTKNGFRAQSEFIIYASKGKLRERPNPFYGDGVINCTTKVNNKRHTTEKPLQLMAELIKCAAPGALIVDPFQGSGTTGEAAIAAGYEFIGIEETEAYHKIATERLRNAER</sequence>
<dbReference type="PRINTS" id="PR00508">
    <property type="entry name" value="S21N4MTFRASE"/>
</dbReference>
<evidence type="ECO:0000313" key="6">
    <source>
        <dbReference type="EMBL" id="TWU19560.1"/>
    </source>
</evidence>
<dbReference type="SUPFAM" id="SSF53335">
    <property type="entry name" value="S-adenosyl-L-methionine-dependent methyltransferases"/>
    <property type="match status" value="1"/>
</dbReference>
<dbReference type="GO" id="GO:0032259">
    <property type="term" value="P:methylation"/>
    <property type="evidence" value="ECO:0007669"/>
    <property type="project" value="UniProtKB-KW"/>
</dbReference>